<protein>
    <submittedName>
        <fullName evidence="1">Uncharacterized protein</fullName>
    </submittedName>
</protein>
<dbReference type="AlphaFoldDB" id="X0V6B8"/>
<organism evidence="1">
    <name type="scientific">marine sediment metagenome</name>
    <dbReference type="NCBI Taxonomy" id="412755"/>
    <lineage>
        <taxon>unclassified sequences</taxon>
        <taxon>metagenomes</taxon>
        <taxon>ecological metagenomes</taxon>
    </lineage>
</organism>
<gene>
    <name evidence="1" type="ORF">S01H1_37793</name>
</gene>
<comment type="caution">
    <text evidence="1">The sequence shown here is derived from an EMBL/GenBank/DDBJ whole genome shotgun (WGS) entry which is preliminary data.</text>
</comment>
<dbReference type="EMBL" id="BARS01023748">
    <property type="protein sequence ID" value="GAG13739.1"/>
    <property type="molecule type" value="Genomic_DNA"/>
</dbReference>
<reference evidence="1" key="1">
    <citation type="journal article" date="2014" name="Front. Microbiol.">
        <title>High frequency of phylogenetically diverse reductive dehalogenase-homologous genes in deep subseafloor sedimentary metagenomes.</title>
        <authorList>
            <person name="Kawai M."/>
            <person name="Futagami T."/>
            <person name="Toyoda A."/>
            <person name="Takaki Y."/>
            <person name="Nishi S."/>
            <person name="Hori S."/>
            <person name="Arai W."/>
            <person name="Tsubouchi T."/>
            <person name="Morono Y."/>
            <person name="Uchiyama I."/>
            <person name="Ito T."/>
            <person name="Fujiyama A."/>
            <person name="Inagaki F."/>
            <person name="Takami H."/>
        </authorList>
    </citation>
    <scope>NUCLEOTIDE SEQUENCE</scope>
    <source>
        <strain evidence="1">Expedition CK06-06</strain>
    </source>
</reference>
<accession>X0V6B8</accession>
<evidence type="ECO:0000313" key="1">
    <source>
        <dbReference type="EMBL" id="GAG13739.1"/>
    </source>
</evidence>
<proteinExistence type="predicted"/>
<name>X0V6B8_9ZZZZ</name>
<sequence length="65" mass="7340">MAGKTYQSPTATPGRRYTVIAKEPYGYVLYNFNANNKAFHFNAKTRAFHFNAKTRGFNFNAKTGA</sequence>